<feature type="compositionally biased region" description="Pro residues" evidence="1">
    <location>
        <begin position="232"/>
        <end position="256"/>
    </location>
</feature>
<keyword evidence="3" id="KW-1185">Reference proteome</keyword>
<comment type="caution">
    <text evidence="2">The sequence shown here is derived from an EMBL/GenBank/DDBJ whole genome shotgun (WGS) entry which is preliminary data.</text>
</comment>
<dbReference type="RefSeq" id="WP_157232279.1">
    <property type="nucleotide sequence ID" value="NZ_JMCB01000014.1"/>
</dbReference>
<protein>
    <submittedName>
        <fullName evidence="2">Uncharacterized protein</fullName>
    </submittedName>
</protein>
<evidence type="ECO:0000313" key="3">
    <source>
        <dbReference type="Proteomes" id="UP000028725"/>
    </source>
</evidence>
<dbReference type="STRING" id="394096.DB31_2258"/>
<organism evidence="2 3">
    <name type="scientific">Hyalangium minutum</name>
    <dbReference type="NCBI Taxonomy" id="394096"/>
    <lineage>
        <taxon>Bacteria</taxon>
        <taxon>Pseudomonadati</taxon>
        <taxon>Myxococcota</taxon>
        <taxon>Myxococcia</taxon>
        <taxon>Myxococcales</taxon>
        <taxon>Cystobacterineae</taxon>
        <taxon>Archangiaceae</taxon>
        <taxon>Hyalangium</taxon>
    </lineage>
</organism>
<dbReference type="OrthoDB" id="5502791at2"/>
<evidence type="ECO:0000313" key="2">
    <source>
        <dbReference type="EMBL" id="KFE64464.1"/>
    </source>
</evidence>
<gene>
    <name evidence="2" type="ORF">DB31_2258</name>
</gene>
<proteinExistence type="predicted"/>
<feature type="region of interest" description="Disordered" evidence="1">
    <location>
        <begin position="215"/>
        <end position="312"/>
    </location>
</feature>
<reference evidence="2 3" key="1">
    <citation type="submission" date="2014-04" db="EMBL/GenBank/DDBJ databases">
        <title>Genome assembly of Hyalangium minutum DSM 14724.</title>
        <authorList>
            <person name="Sharma G."/>
            <person name="Subramanian S."/>
        </authorList>
    </citation>
    <scope>NUCLEOTIDE SEQUENCE [LARGE SCALE GENOMIC DNA]</scope>
    <source>
        <strain evidence="2 3">DSM 14724</strain>
    </source>
</reference>
<dbReference type="AlphaFoldDB" id="A0A085W9V1"/>
<sequence>MSGLALLAWLTACAAPPSRASPRWYAQAGPGQSSIEVDFEAPSPAQQDVLRQRGIRLPQSAQGLADPRAHRDFVDLRVTSVGFGISEGGWILFCEGLPLPILVPENQVDLGLTRAQPLNASIYPDREAALAELSAGGSGATRASYAYYRGADGALVVPTVFSPATTPRIARTMLEVRKDLSQTVERDLKVALLTLTGTQVLRGVFSRVVRAAPEPQAPSFSPQQGLRGEAPARPPPEPRAGPPAPEPAPAPAPPAPGRLAPSPGLVEALSGKNPTTPVAPRPRLPQDAAVSPAVPGELPRNRPISRSPSQNAQLQVDIKYLQGLGAKNIRVNQQQLTSENHSRVGINRPDLQFDYKDRRYSVEYDSPASGRGSSHQSRLTSNDPDAEIILLIVP</sequence>
<name>A0A085W9V1_9BACT</name>
<dbReference type="Proteomes" id="UP000028725">
    <property type="component" value="Unassembled WGS sequence"/>
</dbReference>
<evidence type="ECO:0000256" key="1">
    <source>
        <dbReference type="SAM" id="MobiDB-lite"/>
    </source>
</evidence>
<dbReference type="EMBL" id="JMCB01000014">
    <property type="protein sequence ID" value="KFE64464.1"/>
    <property type="molecule type" value="Genomic_DNA"/>
</dbReference>
<accession>A0A085W9V1</accession>